<keyword evidence="7 12" id="KW-1133">Transmembrane helix</keyword>
<evidence type="ECO:0000313" key="14">
    <source>
        <dbReference type="EMBL" id="BDV42986.1"/>
    </source>
</evidence>
<keyword evidence="5" id="KW-1003">Cell membrane</keyword>
<evidence type="ECO:0000256" key="4">
    <source>
        <dbReference type="ARBA" id="ARBA00022449"/>
    </source>
</evidence>
<organism evidence="14 15">
    <name type="scientific">Geotalea uraniireducens</name>
    <dbReference type="NCBI Taxonomy" id="351604"/>
    <lineage>
        <taxon>Bacteria</taxon>
        <taxon>Pseudomonadati</taxon>
        <taxon>Thermodesulfobacteriota</taxon>
        <taxon>Desulfuromonadia</taxon>
        <taxon>Geobacterales</taxon>
        <taxon>Geobacteraceae</taxon>
        <taxon>Geotalea</taxon>
    </lineage>
</organism>
<dbReference type="InterPro" id="IPR018422">
    <property type="entry name" value="Cation/H_exchanger_CPA1"/>
</dbReference>
<feature type="transmembrane region" description="Helical" evidence="12">
    <location>
        <begin position="320"/>
        <end position="342"/>
    </location>
</feature>
<evidence type="ECO:0000256" key="5">
    <source>
        <dbReference type="ARBA" id="ARBA00022475"/>
    </source>
</evidence>
<evidence type="ECO:0000256" key="1">
    <source>
        <dbReference type="ARBA" id="ARBA00004651"/>
    </source>
</evidence>
<comment type="subcellular location">
    <subcellularLocation>
        <location evidence="1">Cell membrane</location>
        <topology evidence="1">Multi-pass membrane protein</topology>
    </subcellularLocation>
</comment>
<sequence length="422" mass="44542">MSLFEIITVLLVLTALFSYLNCRTIRLPTTVGVLLIAMAVSLGIAGSGMFGLHAAQRHAEAILASIDFDEALLHGMLTFLLFAGALHIRLDDLAGQKWTITLLSTVGVIASTFIVGGLSWYVLGLLGKPLPFIFCLLFGALISPTDPVAVLGIIKTAGVPKSLETKIAGESLFNDGIGVVAFMIILELARRELNVTVGAVAGLFVREAVGGTLVGLAAGFLAYLMLKRIDNYQVEIIITLALAMGAYNLADRLHTSGPLAVVVAGLLIGNQGRANAMSTTTRTRLDDFWELVDEILNALLFLLIGLEAQVITYTPAYLTAGALAIAIALLARWASVAGMAAILRGFRSFSPGTVNILTWGGLRGGISVALALSLPGGAERNAILVMTYMIVVFSIIVQGLTLGKLVARTYPKLPAPPLSLDD</sequence>
<comment type="similarity">
    <text evidence="2">Belongs to the monovalent cation:proton antiporter 1 (CPA1) transporter (TC 2.A.36) family.</text>
</comment>
<dbReference type="Gene3D" id="6.10.140.1330">
    <property type="match status" value="1"/>
</dbReference>
<evidence type="ECO:0000256" key="3">
    <source>
        <dbReference type="ARBA" id="ARBA00022448"/>
    </source>
</evidence>
<feature type="domain" description="Cation/H+ exchanger transmembrane" evidence="13">
    <location>
        <begin position="12"/>
        <end position="406"/>
    </location>
</feature>
<dbReference type="Pfam" id="PF00999">
    <property type="entry name" value="Na_H_Exchanger"/>
    <property type="match status" value="1"/>
</dbReference>
<accession>A0ABN6VVN5</accession>
<evidence type="ECO:0000313" key="15">
    <source>
        <dbReference type="Proteomes" id="UP001317705"/>
    </source>
</evidence>
<reference evidence="14 15" key="1">
    <citation type="submission" date="2022-12" db="EMBL/GenBank/DDBJ databases">
        <title>Polyphasic characterization of Geotalea uranireducens NIT-SL11 newly isolated from a complex of sewage sludge and microbially reduced graphene oxide.</title>
        <authorList>
            <person name="Xie L."/>
            <person name="Yoshida N."/>
            <person name="Meng L."/>
        </authorList>
    </citation>
    <scope>NUCLEOTIDE SEQUENCE [LARGE SCALE GENOMIC DNA]</scope>
    <source>
        <strain evidence="14 15">NIT-SL11</strain>
    </source>
</reference>
<feature type="transmembrane region" description="Helical" evidence="12">
    <location>
        <begin position="172"/>
        <end position="189"/>
    </location>
</feature>
<keyword evidence="11" id="KW-0739">Sodium transport</keyword>
<gene>
    <name evidence="14" type="primary">nhaP</name>
    <name evidence="14" type="ORF">GURASL_19090</name>
</gene>
<evidence type="ECO:0000256" key="12">
    <source>
        <dbReference type="SAM" id="Phobius"/>
    </source>
</evidence>
<keyword evidence="15" id="KW-1185">Reference proteome</keyword>
<feature type="transmembrane region" description="Helical" evidence="12">
    <location>
        <begin position="29"/>
        <end position="51"/>
    </location>
</feature>
<dbReference type="InterPro" id="IPR006153">
    <property type="entry name" value="Cation/H_exchanger_TM"/>
</dbReference>
<evidence type="ECO:0000259" key="13">
    <source>
        <dbReference type="Pfam" id="PF00999"/>
    </source>
</evidence>
<feature type="transmembrane region" description="Helical" evidence="12">
    <location>
        <begin position="6"/>
        <end position="22"/>
    </location>
</feature>
<evidence type="ECO:0000256" key="7">
    <source>
        <dbReference type="ARBA" id="ARBA00022989"/>
    </source>
</evidence>
<keyword evidence="8" id="KW-0915">Sodium</keyword>
<evidence type="ECO:0000256" key="6">
    <source>
        <dbReference type="ARBA" id="ARBA00022692"/>
    </source>
</evidence>
<feature type="transmembrane region" description="Helical" evidence="12">
    <location>
        <begin position="209"/>
        <end position="226"/>
    </location>
</feature>
<keyword evidence="3" id="KW-0813">Transport</keyword>
<keyword evidence="6 12" id="KW-0812">Transmembrane</keyword>
<feature type="transmembrane region" description="Helical" evidence="12">
    <location>
        <begin position="354"/>
        <end position="376"/>
    </location>
</feature>
<name>A0ABN6VVN5_9BACT</name>
<keyword evidence="9" id="KW-0406">Ion transport</keyword>
<feature type="transmembrane region" description="Helical" evidence="12">
    <location>
        <begin position="129"/>
        <end position="151"/>
    </location>
</feature>
<feature type="transmembrane region" description="Helical" evidence="12">
    <location>
        <begin position="382"/>
        <end position="402"/>
    </location>
</feature>
<keyword evidence="10 12" id="KW-0472">Membrane</keyword>
<dbReference type="Proteomes" id="UP001317705">
    <property type="component" value="Chromosome"/>
</dbReference>
<evidence type="ECO:0000256" key="10">
    <source>
        <dbReference type="ARBA" id="ARBA00023136"/>
    </source>
</evidence>
<dbReference type="RefSeq" id="WP_282003746.1">
    <property type="nucleotide sequence ID" value="NZ_AP027151.1"/>
</dbReference>
<evidence type="ECO:0000256" key="11">
    <source>
        <dbReference type="ARBA" id="ARBA00023201"/>
    </source>
</evidence>
<feature type="transmembrane region" description="Helical" evidence="12">
    <location>
        <begin position="100"/>
        <end position="123"/>
    </location>
</feature>
<feature type="transmembrane region" description="Helical" evidence="12">
    <location>
        <begin position="71"/>
        <end position="88"/>
    </location>
</feature>
<keyword evidence="4" id="KW-0050">Antiport</keyword>
<dbReference type="EMBL" id="AP027151">
    <property type="protein sequence ID" value="BDV42986.1"/>
    <property type="molecule type" value="Genomic_DNA"/>
</dbReference>
<evidence type="ECO:0000256" key="2">
    <source>
        <dbReference type="ARBA" id="ARBA00007367"/>
    </source>
</evidence>
<protein>
    <submittedName>
        <fullName evidence="14">Na(+)/H(+) antiporter NhaP</fullName>
    </submittedName>
</protein>
<evidence type="ECO:0000256" key="8">
    <source>
        <dbReference type="ARBA" id="ARBA00023053"/>
    </source>
</evidence>
<dbReference type="PANTHER" id="PTHR10110:SF195">
    <property type="entry name" value="NA(+)_H(+) ANTIPORTER NHAS2"/>
    <property type="match status" value="1"/>
</dbReference>
<proteinExistence type="inferred from homology"/>
<dbReference type="PANTHER" id="PTHR10110">
    <property type="entry name" value="SODIUM/HYDROGEN EXCHANGER"/>
    <property type="match status" value="1"/>
</dbReference>
<evidence type="ECO:0000256" key="9">
    <source>
        <dbReference type="ARBA" id="ARBA00023065"/>
    </source>
</evidence>